<evidence type="ECO:0000256" key="4">
    <source>
        <dbReference type="ARBA" id="ARBA00023143"/>
    </source>
</evidence>
<dbReference type="InterPro" id="IPR001444">
    <property type="entry name" value="Flag_bb_rod_N"/>
</dbReference>
<dbReference type="Pfam" id="PF06429">
    <property type="entry name" value="Flg_bbr_C"/>
    <property type="match status" value="1"/>
</dbReference>
<comment type="similarity">
    <text evidence="2 5">Belongs to the flagella basal body rod proteins family.</text>
</comment>
<evidence type="ECO:0000259" key="6">
    <source>
        <dbReference type="Pfam" id="PF00460"/>
    </source>
</evidence>
<gene>
    <name evidence="10" type="ORF">D9V69_01695</name>
</gene>
<evidence type="ECO:0000259" key="9">
    <source>
        <dbReference type="Pfam" id="PF22692"/>
    </source>
</evidence>
<dbReference type="InterPro" id="IPR037925">
    <property type="entry name" value="FlgE/F/G-like"/>
</dbReference>
<evidence type="ECO:0000256" key="2">
    <source>
        <dbReference type="ARBA" id="ARBA00009677"/>
    </source>
</evidence>
<evidence type="ECO:0000313" key="11">
    <source>
        <dbReference type="Proteomes" id="UP000298773"/>
    </source>
</evidence>
<evidence type="ECO:0000259" key="7">
    <source>
        <dbReference type="Pfam" id="PF06429"/>
    </source>
</evidence>
<dbReference type="SUPFAM" id="SSF117143">
    <property type="entry name" value="Flagellar hook protein flgE"/>
    <property type="match status" value="1"/>
</dbReference>
<keyword evidence="10" id="KW-0966">Cell projection</keyword>
<sequence length="416" mass="46915">MTFTASVNGLLVNNDYLDIISNNIANASTIGYKTSTPIFYDIFSRRAYSLNNTGSGVGVLNVVQNFNNGTLVTTGRDLDLAIVQNGFFRVTDAQGKIYYTRNGQFVLDENKNIVNMQGMYLTGHNISNEHNTKDNLNNKFNLEAINLQHAYKLEGKPTTKIKLDIKLNENDKFVKHTNLSTDPSYPPYANYTTNIDIYNKNNKRKTISVDFYREDEHIWMVHVVSNEKFKDSQENNKKDIDTLFPMQFDEKGKLISDSIIKIKPNNPDYENIDFDVSNSAEIKNIHNSIEESVQNGYSSGSLKTFDILPNGTIMGTYSNEQKKPIVQILLSKFINPEKLQHESGSMWSATANSGKETIGIAGDQGFGVLATKTLEYSNVDLNKELINMIIAQRNYQSNAQSFKAEDKIISTLINLK</sequence>
<reference evidence="10 11" key="2">
    <citation type="submission" date="2019-05" db="EMBL/GenBank/DDBJ databases">
        <title>Genome evolution of the obligate endosymbiont Buchnera aphidicola.</title>
        <authorList>
            <person name="Moran N.A."/>
        </authorList>
    </citation>
    <scope>NUCLEOTIDE SEQUENCE [LARGE SCALE GENOMIC DNA]</scope>
    <source>
        <strain evidence="10 11">Hta</strain>
    </source>
</reference>
<evidence type="ECO:0000259" key="8">
    <source>
        <dbReference type="Pfam" id="PF07559"/>
    </source>
</evidence>
<dbReference type="Pfam" id="PF07559">
    <property type="entry name" value="FlgE_D2"/>
    <property type="match status" value="1"/>
</dbReference>
<dbReference type="GO" id="GO:0009424">
    <property type="term" value="C:bacterial-type flagellum hook"/>
    <property type="evidence" value="ECO:0007669"/>
    <property type="project" value="TreeGrafter"/>
</dbReference>
<feature type="domain" description="Flagellar hook protein FlgE D2" evidence="8">
    <location>
        <begin position="177"/>
        <end position="297"/>
    </location>
</feature>
<organism evidence="10 11">
    <name type="scientific">Buchnera aphidicola</name>
    <name type="common">Hyadaphis tataricae</name>
    <dbReference type="NCBI Taxonomy" id="1241859"/>
    <lineage>
        <taxon>Bacteria</taxon>
        <taxon>Pseudomonadati</taxon>
        <taxon>Pseudomonadota</taxon>
        <taxon>Gammaproteobacteria</taxon>
        <taxon>Enterobacterales</taxon>
        <taxon>Erwiniaceae</taxon>
        <taxon>Buchnera</taxon>
    </lineage>
</organism>
<dbReference type="Proteomes" id="UP000298773">
    <property type="component" value="Chromosome"/>
</dbReference>
<dbReference type="NCBIfam" id="TIGR03506">
    <property type="entry name" value="FlgEFG_subfam"/>
    <property type="match status" value="1"/>
</dbReference>
<comment type="subcellular location">
    <subcellularLocation>
        <location evidence="1 5">Bacterial flagellum basal body</location>
    </subcellularLocation>
</comment>
<dbReference type="InterPro" id="IPR011491">
    <property type="entry name" value="FlgE_D2"/>
</dbReference>
<name>A0A4D6XZC8_9GAMM</name>
<dbReference type="Pfam" id="PF22692">
    <property type="entry name" value="LlgE_F_G_D1"/>
    <property type="match status" value="1"/>
</dbReference>
<dbReference type="GO" id="GO:0005829">
    <property type="term" value="C:cytosol"/>
    <property type="evidence" value="ECO:0007669"/>
    <property type="project" value="TreeGrafter"/>
</dbReference>
<dbReference type="PANTHER" id="PTHR30435:SF1">
    <property type="entry name" value="FLAGELLAR HOOK PROTEIN FLGE"/>
    <property type="match status" value="1"/>
</dbReference>
<feature type="domain" description="Flagellar basal-body/hook protein C-terminal" evidence="7">
    <location>
        <begin position="373"/>
        <end position="415"/>
    </location>
</feature>
<feature type="domain" description="Flagellar hook protein FlgE/F/G-like D1" evidence="9">
    <location>
        <begin position="81"/>
        <end position="127"/>
    </location>
</feature>
<dbReference type="Gene3D" id="2.60.98.20">
    <property type="entry name" value="Flagellar hook protein FlgE"/>
    <property type="match status" value="1"/>
</dbReference>
<dbReference type="InterPro" id="IPR019776">
    <property type="entry name" value="Flagellar_basal_body_rod_CS"/>
</dbReference>
<dbReference type="PROSITE" id="PS00588">
    <property type="entry name" value="FLAGELLA_BB_ROD"/>
    <property type="match status" value="1"/>
</dbReference>
<dbReference type="InterPro" id="IPR020013">
    <property type="entry name" value="Flagellar_FlgE/F/G"/>
</dbReference>
<dbReference type="InterPro" id="IPR053967">
    <property type="entry name" value="LlgE_F_G-like_D1"/>
</dbReference>
<dbReference type="PANTHER" id="PTHR30435">
    <property type="entry name" value="FLAGELLAR PROTEIN"/>
    <property type="match status" value="1"/>
</dbReference>
<dbReference type="RefSeq" id="WP_158356607.1">
    <property type="nucleotide sequence ID" value="NZ_CP034873.1"/>
</dbReference>
<dbReference type="AlphaFoldDB" id="A0A4D6XZC8"/>
<comment type="function">
    <text evidence="5">A flexible structure which links the flagellar filament to the drive apparatus in the basal body.</text>
</comment>
<dbReference type="InterPro" id="IPR010930">
    <property type="entry name" value="Flg_bb/hook_C_dom"/>
</dbReference>
<accession>A0A4D6XZC8</accession>
<dbReference type="OrthoDB" id="8578401at2"/>
<reference evidence="10 11" key="1">
    <citation type="submission" date="2018-12" db="EMBL/GenBank/DDBJ databases">
        <authorList>
            <person name="Chong R.A."/>
        </authorList>
    </citation>
    <scope>NUCLEOTIDE SEQUENCE [LARGE SCALE GENOMIC DNA]</scope>
    <source>
        <strain evidence="10 11">Hta</strain>
    </source>
</reference>
<keyword evidence="10" id="KW-0282">Flagellum</keyword>
<dbReference type="Pfam" id="PF00460">
    <property type="entry name" value="Flg_bb_rod"/>
    <property type="match status" value="1"/>
</dbReference>
<dbReference type="EMBL" id="CP034873">
    <property type="protein sequence ID" value="QCI21637.1"/>
    <property type="molecule type" value="Genomic_DNA"/>
</dbReference>
<dbReference type="GO" id="GO:0009425">
    <property type="term" value="C:bacterial-type flagellum basal body"/>
    <property type="evidence" value="ECO:0007669"/>
    <property type="project" value="UniProtKB-SubCell"/>
</dbReference>
<dbReference type="GO" id="GO:0071978">
    <property type="term" value="P:bacterial-type flagellum-dependent swarming motility"/>
    <property type="evidence" value="ECO:0007669"/>
    <property type="project" value="TreeGrafter"/>
</dbReference>
<dbReference type="InterPro" id="IPR037058">
    <property type="entry name" value="Falgellar_hook_FlgE_sf"/>
</dbReference>
<evidence type="ECO:0000256" key="5">
    <source>
        <dbReference type="RuleBase" id="RU362116"/>
    </source>
</evidence>
<protein>
    <recommendedName>
        <fullName evidence="3 5">Flagellar hook protein FlgE</fullName>
    </recommendedName>
</protein>
<keyword evidence="4 5" id="KW-0975">Bacterial flagellum</keyword>
<evidence type="ECO:0000256" key="3">
    <source>
        <dbReference type="ARBA" id="ARBA00019015"/>
    </source>
</evidence>
<keyword evidence="10" id="KW-0969">Cilium</keyword>
<evidence type="ECO:0000313" key="10">
    <source>
        <dbReference type="EMBL" id="QCI21637.1"/>
    </source>
</evidence>
<feature type="domain" description="Flagellar basal body rod protein N-terminal" evidence="6">
    <location>
        <begin position="17"/>
        <end position="33"/>
    </location>
</feature>
<proteinExistence type="inferred from homology"/>
<evidence type="ECO:0000256" key="1">
    <source>
        <dbReference type="ARBA" id="ARBA00004117"/>
    </source>
</evidence>